<dbReference type="Gene3D" id="3.40.50.2000">
    <property type="entry name" value="Glycogen Phosphorylase B"/>
    <property type="match status" value="2"/>
</dbReference>
<feature type="compositionally biased region" description="Basic and acidic residues" evidence="3">
    <location>
        <begin position="41"/>
        <end position="52"/>
    </location>
</feature>
<dbReference type="Pfam" id="PF00534">
    <property type="entry name" value="Glycos_transf_1"/>
    <property type="match status" value="1"/>
</dbReference>
<dbReference type="PANTHER" id="PTHR34136:SF1">
    <property type="entry name" value="UDP-N-ACETYL-D-MANNOSAMINURONIC ACID TRANSFERASE"/>
    <property type="match status" value="1"/>
</dbReference>
<sequence>MPATGRAVATEPPATSHRRTRSFGRRGLADAPPDRLAPTDALKREREAEAARGRGSAALPRIAASPAGPTCSGWATQEAGVVADPGVPQGADVVADPSVPEEADVVADPSVPQEADVVADPGVGQVAGIVGDARVRPAGIVADPAARQGAAIGGRPRDSAVPSPAARQSSSPEPSAAALLHGLRIVHVVRQFAPGVGGMEDYVRQLALQQRAAGMVVRIVTLDRIFDQQQPARLAAREWIDRLEVVRLPWWGSKRYPIARGVLPALADADLVHVHGVDFFCDFLAATRGVHRKRLVLSTHGGFFHTPFAARAKRWFFHLVTRRSLRGFAAIIPSSISDEVQFRAIRSDGLETVENGVDLDKFEDCADPTAHTMIYFGRLAPNKGLDRLIDWFAEVHRQDPSWRLILAGRPMGVEPDTLASQVRLSGIAEAVEIHPWPTDAALRALIGRSSVYVCASAYEGFGIAAVEAMAAGLYPVLSDIPAFRRTLARAGYGTLATFASNPDAVAQTLAGVEAGLRGAPDAARRRRRLAPFGWAGAAEAIGHIYLRALGRSRRRIGRVSITVSCRREFLRLVDRTLSNPQRPPLFVAFCNAHTANTADRDPAFAAAMAEAVVVNDGLGIDLASSVLFGKPFQENLAGTDLVDQVLERTAASLRVFLVGSAPGVAEHAARVLRDRVPRHRVVGTAHGFFTDAETPDLVARIRASGADLVLVGMGHPRQEIWCATHYRELGAITMAIGAYLDFLAGEVRRAPHWMRRVRCEWIYRLVQEPRRLWRRYLVGNLRFLARLVAQWYRGARI</sequence>
<evidence type="ECO:0000259" key="4">
    <source>
        <dbReference type="Pfam" id="PF00534"/>
    </source>
</evidence>
<dbReference type="CDD" id="cd06533">
    <property type="entry name" value="Glyco_transf_WecG_TagA"/>
    <property type="match status" value="1"/>
</dbReference>
<evidence type="ECO:0000313" key="6">
    <source>
        <dbReference type="EMBL" id="RXZ31809.1"/>
    </source>
</evidence>
<feature type="compositionally biased region" description="Low complexity" evidence="3">
    <location>
        <begin position="159"/>
        <end position="173"/>
    </location>
</feature>
<feature type="domain" description="Glycosyl transferase family 1" evidence="4">
    <location>
        <begin position="369"/>
        <end position="510"/>
    </location>
</feature>
<keyword evidence="1" id="KW-0328">Glycosyltransferase</keyword>
<dbReference type="CDD" id="cd03801">
    <property type="entry name" value="GT4_PimA-like"/>
    <property type="match status" value="1"/>
</dbReference>
<dbReference type="Pfam" id="PF03808">
    <property type="entry name" value="Glyco_tran_WecG"/>
    <property type="match status" value="1"/>
</dbReference>
<name>A0A4Q2IUD0_9SPHN</name>
<evidence type="ECO:0000313" key="7">
    <source>
        <dbReference type="Proteomes" id="UP000292347"/>
    </source>
</evidence>
<dbReference type="OrthoDB" id="9771846at2"/>
<accession>A0A4Q2IUD0</accession>
<evidence type="ECO:0000259" key="5">
    <source>
        <dbReference type="Pfam" id="PF13439"/>
    </source>
</evidence>
<gene>
    <name evidence="6" type="ORF">EO081_11450</name>
</gene>
<dbReference type="InterPro" id="IPR001296">
    <property type="entry name" value="Glyco_trans_1"/>
</dbReference>
<organism evidence="6 7">
    <name type="scientific">Sphingomonas desiccabilis</name>
    <dbReference type="NCBI Taxonomy" id="429134"/>
    <lineage>
        <taxon>Bacteria</taxon>
        <taxon>Pseudomonadati</taxon>
        <taxon>Pseudomonadota</taxon>
        <taxon>Alphaproteobacteria</taxon>
        <taxon>Sphingomonadales</taxon>
        <taxon>Sphingomonadaceae</taxon>
        <taxon>Sphingomonas</taxon>
    </lineage>
</organism>
<dbReference type="GO" id="GO:0016758">
    <property type="term" value="F:hexosyltransferase activity"/>
    <property type="evidence" value="ECO:0007669"/>
    <property type="project" value="TreeGrafter"/>
</dbReference>
<dbReference type="Pfam" id="PF13439">
    <property type="entry name" value="Glyco_transf_4"/>
    <property type="match status" value="1"/>
</dbReference>
<feature type="domain" description="Glycosyltransferase subfamily 4-like N-terminal" evidence="5">
    <location>
        <begin position="196"/>
        <end position="361"/>
    </location>
</feature>
<evidence type="ECO:0000256" key="3">
    <source>
        <dbReference type="SAM" id="MobiDB-lite"/>
    </source>
</evidence>
<dbReference type="EMBL" id="SDPT01000002">
    <property type="protein sequence ID" value="RXZ31809.1"/>
    <property type="molecule type" value="Genomic_DNA"/>
</dbReference>
<comment type="caution">
    <text evidence="6">The sequence shown here is derived from an EMBL/GenBank/DDBJ whole genome shotgun (WGS) entry which is preliminary data.</text>
</comment>
<feature type="region of interest" description="Disordered" evidence="3">
    <location>
        <begin position="1"/>
        <end position="71"/>
    </location>
</feature>
<dbReference type="PANTHER" id="PTHR34136">
    <property type="match status" value="1"/>
</dbReference>
<protein>
    <submittedName>
        <fullName evidence="6">WecB/TagA/CpsF family glycosyltransferase</fullName>
    </submittedName>
</protein>
<dbReference type="Proteomes" id="UP000292347">
    <property type="component" value="Unassembled WGS sequence"/>
</dbReference>
<feature type="region of interest" description="Disordered" evidence="3">
    <location>
        <begin position="146"/>
        <end position="173"/>
    </location>
</feature>
<evidence type="ECO:0000256" key="1">
    <source>
        <dbReference type="ARBA" id="ARBA00022676"/>
    </source>
</evidence>
<keyword evidence="2 6" id="KW-0808">Transferase</keyword>
<dbReference type="NCBIfam" id="TIGR00696">
    <property type="entry name" value="wecG_tagA_cpsF"/>
    <property type="match status" value="1"/>
</dbReference>
<proteinExistence type="predicted"/>
<dbReference type="InterPro" id="IPR028098">
    <property type="entry name" value="Glyco_trans_4-like_N"/>
</dbReference>
<keyword evidence="7" id="KW-1185">Reference proteome</keyword>
<evidence type="ECO:0000256" key="2">
    <source>
        <dbReference type="ARBA" id="ARBA00022679"/>
    </source>
</evidence>
<dbReference type="SUPFAM" id="SSF53756">
    <property type="entry name" value="UDP-Glycosyltransferase/glycogen phosphorylase"/>
    <property type="match status" value="1"/>
</dbReference>
<dbReference type="AlphaFoldDB" id="A0A4Q2IUD0"/>
<dbReference type="InterPro" id="IPR004629">
    <property type="entry name" value="WecG_TagA_CpsF"/>
</dbReference>
<reference evidence="6 7" key="1">
    <citation type="submission" date="2019-01" db="EMBL/GenBank/DDBJ databases">
        <title>Sphingomonas mucosissima sp. nov. and Sphingomonas desiccabilis sp. nov., from biological soil crusts in the Colorado Plateau, USA.</title>
        <authorList>
            <person name="Zhu D."/>
        </authorList>
    </citation>
    <scope>NUCLEOTIDE SEQUENCE [LARGE SCALE GENOMIC DNA]</scope>
    <source>
        <strain evidence="6 7">CP1D</strain>
    </source>
</reference>